<dbReference type="STRING" id="933852.A0A0C2X3I9"/>
<dbReference type="InterPro" id="IPR036378">
    <property type="entry name" value="FAS1_dom_sf"/>
</dbReference>
<evidence type="ECO:0000313" key="3">
    <source>
        <dbReference type="EMBL" id="KIM23957.1"/>
    </source>
</evidence>
<keyword evidence="4" id="KW-1185">Reference proteome</keyword>
<accession>A0A0C2X3I9</accession>
<feature type="chain" id="PRO_5002158708" description="FAS1 domain-containing protein" evidence="1">
    <location>
        <begin position="21"/>
        <end position="372"/>
    </location>
</feature>
<dbReference type="EMBL" id="KN824329">
    <property type="protein sequence ID" value="KIM23957.1"/>
    <property type="molecule type" value="Genomic_DNA"/>
</dbReference>
<name>A0A0C2X3I9_SERVB</name>
<dbReference type="Pfam" id="PF02469">
    <property type="entry name" value="Fasciclin"/>
    <property type="match status" value="2"/>
</dbReference>
<dbReference type="SMART" id="SM00554">
    <property type="entry name" value="FAS1"/>
    <property type="match status" value="2"/>
</dbReference>
<dbReference type="InterPro" id="IPR050904">
    <property type="entry name" value="Adhesion/Biosynth-related"/>
</dbReference>
<dbReference type="Gene3D" id="2.30.180.10">
    <property type="entry name" value="FAS1 domain"/>
    <property type="match status" value="2"/>
</dbReference>
<dbReference type="PANTHER" id="PTHR10900">
    <property type="entry name" value="PERIOSTIN-RELATED"/>
    <property type="match status" value="1"/>
</dbReference>
<feature type="domain" description="FAS1" evidence="2">
    <location>
        <begin position="170"/>
        <end position="304"/>
    </location>
</feature>
<sequence>MQLPTRALLAVVLQVALVAAQDSNYTAGLAAALNGAGLTLLAGILGSAPPALISALQQGNHTVFAPSNAALTGINPADPSLNISNILAYHVTGAPIDTGTLNETDSVVRTALTGAPTVLLPGNQTQVLVVNKASNGTVNVKNAGRTIPVSNNATYQNLQVFVIGRVLEIPGNLSSVVGATTDLSALAGAVTAALPNLIPTLEATRGLTLFAPVNSAINAAAGTIGQANETVLTNVLLNHVINGTAVYSPLITNGGNITSAGGQPLTFTTNSTGVFVTSGSSTAKVVQANVLTSNGVVHLIDNVLLNTNNNPDAAASAASSIAASEASNTGTPTGAVTPTSSGNAAIGAFEFANNVKVFSAVIAGVVLGASFL</sequence>
<dbReference type="Proteomes" id="UP000054097">
    <property type="component" value="Unassembled WGS sequence"/>
</dbReference>
<keyword evidence="1" id="KW-0732">Signal</keyword>
<dbReference type="AlphaFoldDB" id="A0A0C2X3I9"/>
<reference evidence="4" key="2">
    <citation type="submission" date="2015-01" db="EMBL/GenBank/DDBJ databases">
        <title>Evolutionary Origins and Diversification of the Mycorrhizal Mutualists.</title>
        <authorList>
            <consortium name="DOE Joint Genome Institute"/>
            <consortium name="Mycorrhizal Genomics Consortium"/>
            <person name="Kohler A."/>
            <person name="Kuo A."/>
            <person name="Nagy L.G."/>
            <person name="Floudas D."/>
            <person name="Copeland A."/>
            <person name="Barry K.W."/>
            <person name="Cichocki N."/>
            <person name="Veneault-Fourrey C."/>
            <person name="LaButti K."/>
            <person name="Lindquist E.A."/>
            <person name="Lipzen A."/>
            <person name="Lundell T."/>
            <person name="Morin E."/>
            <person name="Murat C."/>
            <person name="Riley R."/>
            <person name="Ohm R."/>
            <person name="Sun H."/>
            <person name="Tunlid A."/>
            <person name="Henrissat B."/>
            <person name="Grigoriev I.V."/>
            <person name="Hibbett D.S."/>
            <person name="Martin F."/>
        </authorList>
    </citation>
    <scope>NUCLEOTIDE SEQUENCE [LARGE SCALE GENOMIC DNA]</scope>
    <source>
        <strain evidence="4">MAFF 305830</strain>
    </source>
</reference>
<dbReference type="SUPFAM" id="SSF82153">
    <property type="entry name" value="FAS1 domain"/>
    <property type="match status" value="2"/>
</dbReference>
<dbReference type="PANTHER" id="PTHR10900:SF122">
    <property type="entry name" value="FAS1 DOMAIN-CONTAINING PROTEIN"/>
    <property type="match status" value="1"/>
</dbReference>
<reference evidence="3 4" key="1">
    <citation type="submission" date="2014-04" db="EMBL/GenBank/DDBJ databases">
        <authorList>
            <consortium name="DOE Joint Genome Institute"/>
            <person name="Kuo A."/>
            <person name="Zuccaro A."/>
            <person name="Kohler A."/>
            <person name="Nagy L.G."/>
            <person name="Floudas D."/>
            <person name="Copeland A."/>
            <person name="Barry K.W."/>
            <person name="Cichocki N."/>
            <person name="Veneault-Fourrey C."/>
            <person name="LaButti K."/>
            <person name="Lindquist E.A."/>
            <person name="Lipzen A."/>
            <person name="Lundell T."/>
            <person name="Morin E."/>
            <person name="Murat C."/>
            <person name="Sun H."/>
            <person name="Tunlid A."/>
            <person name="Henrissat B."/>
            <person name="Grigoriev I.V."/>
            <person name="Hibbett D.S."/>
            <person name="Martin F."/>
            <person name="Nordberg H.P."/>
            <person name="Cantor M.N."/>
            <person name="Hua S.X."/>
        </authorList>
    </citation>
    <scope>NUCLEOTIDE SEQUENCE [LARGE SCALE GENOMIC DNA]</scope>
    <source>
        <strain evidence="3 4">MAFF 305830</strain>
    </source>
</reference>
<dbReference type="GO" id="GO:0000329">
    <property type="term" value="C:fungal-type vacuole membrane"/>
    <property type="evidence" value="ECO:0007669"/>
    <property type="project" value="TreeGrafter"/>
</dbReference>
<evidence type="ECO:0000256" key="1">
    <source>
        <dbReference type="SAM" id="SignalP"/>
    </source>
</evidence>
<dbReference type="OrthoDB" id="286301at2759"/>
<evidence type="ECO:0000313" key="4">
    <source>
        <dbReference type="Proteomes" id="UP000054097"/>
    </source>
</evidence>
<protein>
    <recommendedName>
        <fullName evidence="2">FAS1 domain-containing protein</fullName>
    </recommendedName>
</protein>
<dbReference type="GO" id="GO:0005615">
    <property type="term" value="C:extracellular space"/>
    <property type="evidence" value="ECO:0007669"/>
    <property type="project" value="TreeGrafter"/>
</dbReference>
<gene>
    <name evidence="3" type="ORF">M408DRAFT_332019</name>
</gene>
<proteinExistence type="predicted"/>
<evidence type="ECO:0000259" key="2">
    <source>
        <dbReference type="PROSITE" id="PS50213"/>
    </source>
</evidence>
<dbReference type="GO" id="GO:0016236">
    <property type="term" value="P:macroautophagy"/>
    <property type="evidence" value="ECO:0007669"/>
    <property type="project" value="TreeGrafter"/>
</dbReference>
<dbReference type="HOGENOM" id="CLU_033355_1_1_1"/>
<dbReference type="InterPro" id="IPR000782">
    <property type="entry name" value="FAS1_domain"/>
</dbReference>
<organism evidence="3 4">
    <name type="scientific">Serendipita vermifera MAFF 305830</name>
    <dbReference type="NCBI Taxonomy" id="933852"/>
    <lineage>
        <taxon>Eukaryota</taxon>
        <taxon>Fungi</taxon>
        <taxon>Dikarya</taxon>
        <taxon>Basidiomycota</taxon>
        <taxon>Agaricomycotina</taxon>
        <taxon>Agaricomycetes</taxon>
        <taxon>Sebacinales</taxon>
        <taxon>Serendipitaceae</taxon>
        <taxon>Serendipita</taxon>
    </lineage>
</organism>
<feature type="domain" description="FAS1" evidence="2">
    <location>
        <begin position="25"/>
        <end position="167"/>
    </location>
</feature>
<dbReference type="PROSITE" id="PS50213">
    <property type="entry name" value="FAS1"/>
    <property type="match status" value="2"/>
</dbReference>
<feature type="signal peptide" evidence="1">
    <location>
        <begin position="1"/>
        <end position="20"/>
    </location>
</feature>